<accession>A0A2G9TSU5</accession>
<feature type="non-terminal residue" evidence="2">
    <location>
        <position position="1"/>
    </location>
</feature>
<reference evidence="2 3" key="1">
    <citation type="submission" date="2015-09" db="EMBL/GenBank/DDBJ databases">
        <title>Draft genome of the parasitic nematode Teladorsagia circumcincta isolate WARC Sus (inbred).</title>
        <authorList>
            <person name="Mitreva M."/>
        </authorList>
    </citation>
    <scope>NUCLEOTIDE SEQUENCE [LARGE SCALE GENOMIC DNA]</scope>
    <source>
        <strain evidence="2 3">S</strain>
    </source>
</reference>
<evidence type="ECO:0000256" key="1">
    <source>
        <dbReference type="SAM" id="MobiDB-lite"/>
    </source>
</evidence>
<feature type="region of interest" description="Disordered" evidence="1">
    <location>
        <begin position="21"/>
        <end position="71"/>
    </location>
</feature>
<protein>
    <submittedName>
        <fullName evidence="2">Uncharacterized protein</fullName>
    </submittedName>
</protein>
<dbReference type="AlphaFoldDB" id="A0A2G9TSU5"/>
<evidence type="ECO:0000313" key="3">
    <source>
        <dbReference type="Proteomes" id="UP000230423"/>
    </source>
</evidence>
<dbReference type="Proteomes" id="UP000230423">
    <property type="component" value="Unassembled WGS sequence"/>
</dbReference>
<dbReference type="OrthoDB" id="446173at2759"/>
<sequence length="149" mass="16594">FEARSRACEYGRKIQRRGCPARQPLQGFVDRSTPPEAAPFQYSPRQPSSPAAVFTPYADPREEQQSHSQIKLTQSPYDQHALLYMQRSRLVMLVHAQNGWSGANGVDVQRAVVQESLDGKGPVLVAVMETTCVQNCVWKVTGINAEQHA</sequence>
<keyword evidence="3" id="KW-1185">Reference proteome</keyword>
<gene>
    <name evidence="2" type="ORF">TELCIR_17400</name>
</gene>
<organism evidence="2 3">
    <name type="scientific">Teladorsagia circumcincta</name>
    <name type="common">Brown stomach worm</name>
    <name type="synonym">Ostertagia circumcincta</name>
    <dbReference type="NCBI Taxonomy" id="45464"/>
    <lineage>
        <taxon>Eukaryota</taxon>
        <taxon>Metazoa</taxon>
        <taxon>Ecdysozoa</taxon>
        <taxon>Nematoda</taxon>
        <taxon>Chromadorea</taxon>
        <taxon>Rhabditida</taxon>
        <taxon>Rhabditina</taxon>
        <taxon>Rhabditomorpha</taxon>
        <taxon>Strongyloidea</taxon>
        <taxon>Trichostrongylidae</taxon>
        <taxon>Teladorsagia</taxon>
    </lineage>
</organism>
<proteinExistence type="predicted"/>
<evidence type="ECO:0000313" key="2">
    <source>
        <dbReference type="EMBL" id="PIO61086.1"/>
    </source>
</evidence>
<dbReference type="EMBL" id="KZ354241">
    <property type="protein sequence ID" value="PIO61086.1"/>
    <property type="molecule type" value="Genomic_DNA"/>
</dbReference>
<name>A0A2G9TSU5_TELCI</name>